<dbReference type="FunFam" id="2.40.290.10:FF:000004">
    <property type="entry name" value="Non-homologous end joining protein Ku"/>
    <property type="match status" value="1"/>
</dbReference>
<name>A0A494XRG9_9BACL</name>
<protein>
    <recommendedName>
        <fullName evidence="3">Non-homologous end joining protein Ku</fullName>
    </recommendedName>
</protein>
<feature type="domain" description="Ku" evidence="5">
    <location>
        <begin position="52"/>
        <end position="180"/>
    </location>
</feature>
<dbReference type="InterPro" id="IPR016194">
    <property type="entry name" value="SPOC-like_C_dom_sf"/>
</dbReference>
<dbReference type="RefSeq" id="WP_120977953.1">
    <property type="nucleotide sequence ID" value="NZ_RBZM01000006.1"/>
</dbReference>
<evidence type="ECO:0000256" key="2">
    <source>
        <dbReference type="ARBA" id="ARBA00023172"/>
    </source>
</evidence>
<keyword evidence="3" id="KW-0234">DNA repair</keyword>
<dbReference type="EMBL" id="RBZM01000006">
    <property type="protein sequence ID" value="RKP53208.1"/>
    <property type="molecule type" value="Genomic_DNA"/>
</dbReference>
<dbReference type="GO" id="GO:0006310">
    <property type="term" value="P:DNA recombination"/>
    <property type="evidence" value="ECO:0007669"/>
    <property type="project" value="UniProtKB-KW"/>
</dbReference>
<dbReference type="Gene3D" id="2.40.290.10">
    <property type="match status" value="1"/>
</dbReference>
<comment type="subunit">
    <text evidence="3">Homodimer. Interacts with LigD.</text>
</comment>
<proteinExistence type="inferred from homology"/>
<dbReference type="CDD" id="cd00789">
    <property type="entry name" value="KU_like"/>
    <property type="match status" value="1"/>
</dbReference>
<dbReference type="GO" id="GO:0006303">
    <property type="term" value="P:double-strand break repair via nonhomologous end joining"/>
    <property type="evidence" value="ECO:0007669"/>
    <property type="project" value="UniProtKB-UniRule"/>
</dbReference>
<reference evidence="6 7" key="1">
    <citation type="submission" date="2018-10" db="EMBL/GenBank/DDBJ databases">
        <title>Cohnella sp. M2MS4P-1, whole genome shotgun sequence.</title>
        <authorList>
            <person name="Tuo L."/>
        </authorList>
    </citation>
    <scope>NUCLEOTIDE SEQUENCE [LARGE SCALE GENOMIC DNA]</scope>
    <source>
        <strain evidence="6 7">M2MS4P-1</strain>
    </source>
</reference>
<dbReference type="Proteomes" id="UP000282076">
    <property type="component" value="Unassembled WGS sequence"/>
</dbReference>
<dbReference type="InterPro" id="IPR006164">
    <property type="entry name" value="DNA_bd_Ku70/Ku80"/>
</dbReference>
<gene>
    <name evidence="3" type="primary">ku</name>
    <name evidence="6" type="ORF">D7Z26_15895</name>
</gene>
<sequence>MHTVWKGAISFGLVHVPVKMFTATEDKDVHLRMIHKECGTPISNVRTCAHCEKEVGWEEISKGYEVEKGRFVLFESDELEAIKPENTRTIQILDFVDLTEIDPLYYQKAYYLSPDQAGSGAYNLLLEAMRQSGKIGIAKIAIRSKSSLAAIRPLENCICMETMHFPDEIRPLQQVPNLPEQTTVNERELSMAKLLIDQLSTPFDPMKYTDDYRIALQDAIQRKISGEGVDVVTAPAAERTNVIDLMAALQASLEAVKPGEPGAAASKAGEPETGSPTDRSKAKPRGTRGRKKEGAVP</sequence>
<feature type="region of interest" description="Disordered" evidence="4">
    <location>
        <begin position="257"/>
        <end position="297"/>
    </location>
</feature>
<comment type="caution">
    <text evidence="6">The sequence shown here is derived from an EMBL/GenBank/DDBJ whole genome shotgun (WGS) entry which is preliminary data.</text>
</comment>
<dbReference type="Pfam" id="PF02735">
    <property type="entry name" value="Ku"/>
    <property type="match status" value="1"/>
</dbReference>
<feature type="compositionally biased region" description="Basic residues" evidence="4">
    <location>
        <begin position="282"/>
        <end position="291"/>
    </location>
</feature>
<dbReference type="PANTHER" id="PTHR41251:SF1">
    <property type="entry name" value="NON-HOMOLOGOUS END JOINING PROTEIN KU"/>
    <property type="match status" value="1"/>
</dbReference>
<dbReference type="InterPro" id="IPR009187">
    <property type="entry name" value="Prok_Ku"/>
</dbReference>
<evidence type="ECO:0000313" key="7">
    <source>
        <dbReference type="Proteomes" id="UP000282076"/>
    </source>
</evidence>
<dbReference type="SMART" id="SM00559">
    <property type="entry name" value="Ku78"/>
    <property type="match status" value="1"/>
</dbReference>
<organism evidence="6 7">
    <name type="scientific">Cohnella endophytica</name>
    <dbReference type="NCBI Taxonomy" id="2419778"/>
    <lineage>
        <taxon>Bacteria</taxon>
        <taxon>Bacillati</taxon>
        <taxon>Bacillota</taxon>
        <taxon>Bacilli</taxon>
        <taxon>Bacillales</taxon>
        <taxon>Paenibacillaceae</taxon>
        <taxon>Cohnella</taxon>
    </lineage>
</organism>
<dbReference type="PIRSF" id="PIRSF006493">
    <property type="entry name" value="Prok_Ku"/>
    <property type="match status" value="1"/>
</dbReference>
<dbReference type="SUPFAM" id="SSF100939">
    <property type="entry name" value="SPOC domain-like"/>
    <property type="match status" value="1"/>
</dbReference>
<dbReference type="AlphaFoldDB" id="A0A494XRG9"/>
<keyword evidence="7" id="KW-1185">Reference proteome</keyword>
<evidence type="ECO:0000256" key="1">
    <source>
        <dbReference type="ARBA" id="ARBA00023125"/>
    </source>
</evidence>
<dbReference type="GO" id="GO:0003690">
    <property type="term" value="F:double-stranded DNA binding"/>
    <property type="evidence" value="ECO:0007669"/>
    <property type="project" value="UniProtKB-UniRule"/>
</dbReference>
<keyword evidence="1 3" id="KW-0238">DNA-binding</keyword>
<evidence type="ECO:0000259" key="5">
    <source>
        <dbReference type="SMART" id="SM00559"/>
    </source>
</evidence>
<accession>A0A494XRG9</accession>
<keyword evidence="3" id="KW-0227">DNA damage</keyword>
<evidence type="ECO:0000256" key="4">
    <source>
        <dbReference type="SAM" id="MobiDB-lite"/>
    </source>
</evidence>
<dbReference type="OrthoDB" id="9795084at2"/>
<dbReference type="HAMAP" id="MF_01875">
    <property type="entry name" value="Prokaryotic_Ku"/>
    <property type="match status" value="1"/>
</dbReference>
<comment type="function">
    <text evidence="3">With LigD forms a non-homologous end joining (NHEJ) DNA repair enzyme, which repairs dsDNA breaks with reduced fidelity. Binds linear dsDNA with 5'- and 3'- overhangs but not closed circular dsDNA nor ssDNA. Recruits and stimulates the ligase activity of LigD.</text>
</comment>
<evidence type="ECO:0000313" key="6">
    <source>
        <dbReference type="EMBL" id="RKP53208.1"/>
    </source>
</evidence>
<evidence type="ECO:0000256" key="3">
    <source>
        <dbReference type="HAMAP-Rule" id="MF_01875"/>
    </source>
</evidence>
<dbReference type="PANTHER" id="PTHR41251">
    <property type="entry name" value="NON-HOMOLOGOUS END JOINING PROTEIN KU"/>
    <property type="match status" value="1"/>
</dbReference>
<keyword evidence="2 3" id="KW-0233">DNA recombination</keyword>
<dbReference type="NCBIfam" id="TIGR02772">
    <property type="entry name" value="Ku_bact"/>
    <property type="match status" value="1"/>
</dbReference>
<comment type="similarity">
    <text evidence="3">Belongs to the prokaryotic Ku family.</text>
</comment>